<keyword evidence="2" id="KW-0805">Transcription regulation</keyword>
<name>A0ABU1JZL2_9PROT</name>
<keyword evidence="4" id="KW-0804">Transcription</keyword>
<dbReference type="InterPro" id="IPR058163">
    <property type="entry name" value="LysR-type_TF_proteobact-type"/>
</dbReference>
<protein>
    <submittedName>
        <fullName evidence="6">DNA-binding transcriptional LysR family regulator</fullName>
    </submittedName>
</protein>
<gene>
    <name evidence="6" type="ORF">E9232_006263</name>
</gene>
<dbReference type="Proteomes" id="UP001262410">
    <property type="component" value="Unassembled WGS sequence"/>
</dbReference>
<dbReference type="InterPro" id="IPR036390">
    <property type="entry name" value="WH_DNA-bd_sf"/>
</dbReference>
<dbReference type="Gene3D" id="1.10.10.10">
    <property type="entry name" value="Winged helix-like DNA-binding domain superfamily/Winged helix DNA-binding domain"/>
    <property type="match status" value="1"/>
</dbReference>
<keyword evidence="3 6" id="KW-0238">DNA-binding</keyword>
<dbReference type="EMBL" id="JAVDPW010000013">
    <property type="protein sequence ID" value="MDR6293712.1"/>
    <property type="molecule type" value="Genomic_DNA"/>
</dbReference>
<keyword evidence="7" id="KW-1185">Reference proteome</keyword>
<dbReference type="Gene3D" id="3.40.190.10">
    <property type="entry name" value="Periplasmic binding protein-like II"/>
    <property type="match status" value="2"/>
</dbReference>
<dbReference type="PANTHER" id="PTHR30537:SF79">
    <property type="entry name" value="TRANSCRIPTIONAL REGULATOR-RELATED"/>
    <property type="match status" value="1"/>
</dbReference>
<organism evidence="6 7">
    <name type="scientific">Inquilinus ginsengisoli</name>
    <dbReference type="NCBI Taxonomy" id="363840"/>
    <lineage>
        <taxon>Bacteria</taxon>
        <taxon>Pseudomonadati</taxon>
        <taxon>Pseudomonadota</taxon>
        <taxon>Alphaproteobacteria</taxon>
        <taxon>Rhodospirillales</taxon>
        <taxon>Rhodospirillaceae</taxon>
        <taxon>Inquilinus</taxon>
    </lineage>
</organism>
<dbReference type="RefSeq" id="WP_309800911.1">
    <property type="nucleotide sequence ID" value="NZ_JAVDPW010000013.1"/>
</dbReference>
<dbReference type="InterPro" id="IPR005119">
    <property type="entry name" value="LysR_subst-bd"/>
</dbReference>
<dbReference type="Pfam" id="PF03466">
    <property type="entry name" value="LysR_substrate"/>
    <property type="match status" value="1"/>
</dbReference>
<feature type="domain" description="HTH lysR-type" evidence="5">
    <location>
        <begin position="11"/>
        <end position="68"/>
    </location>
</feature>
<dbReference type="PROSITE" id="PS50931">
    <property type="entry name" value="HTH_LYSR"/>
    <property type="match status" value="1"/>
</dbReference>
<dbReference type="InterPro" id="IPR036388">
    <property type="entry name" value="WH-like_DNA-bd_sf"/>
</dbReference>
<evidence type="ECO:0000313" key="6">
    <source>
        <dbReference type="EMBL" id="MDR6293712.1"/>
    </source>
</evidence>
<evidence type="ECO:0000256" key="4">
    <source>
        <dbReference type="ARBA" id="ARBA00023163"/>
    </source>
</evidence>
<dbReference type="GO" id="GO:0003677">
    <property type="term" value="F:DNA binding"/>
    <property type="evidence" value="ECO:0007669"/>
    <property type="project" value="UniProtKB-KW"/>
</dbReference>
<evidence type="ECO:0000259" key="5">
    <source>
        <dbReference type="PROSITE" id="PS50931"/>
    </source>
</evidence>
<dbReference type="SUPFAM" id="SSF53850">
    <property type="entry name" value="Periplasmic binding protein-like II"/>
    <property type="match status" value="1"/>
</dbReference>
<dbReference type="Pfam" id="PF00126">
    <property type="entry name" value="HTH_1"/>
    <property type="match status" value="1"/>
</dbReference>
<evidence type="ECO:0000313" key="7">
    <source>
        <dbReference type="Proteomes" id="UP001262410"/>
    </source>
</evidence>
<dbReference type="SUPFAM" id="SSF46785">
    <property type="entry name" value="Winged helix' DNA-binding domain"/>
    <property type="match status" value="1"/>
</dbReference>
<accession>A0ABU1JZL2</accession>
<dbReference type="PANTHER" id="PTHR30537">
    <property type="entry name" value="HTH-TYPE TRANSCRIPTIONAL REGULATOR"/>
    <property type="match status" value="1"/>
</dbReference>
<sequence>MDHSSPRPERPPLDGLDTVCVVARHASFSAAAEALGLTHGAVSRRVAAVEAWLGLRLFERHGRGVRPTPDGQRFLARVEAAFRLIDDAADRWRPRRGPEVVRISVVPGFAKLWLFGRLAALEQGVPPLRIEIAVEGRNADVERGEVDLAVRYGAGGWRNVAVAKLLPERLYPVAHPDLARRLGSAPEALLQASLLHDSDATGWRAWFAACGIALKPRLQDRRFEDYTVVLAAAGAGLGVALARAPFSDRAVQDNGLVRVGEQEVPNPLAYHLLTRPGEARPAAGVLADRMMALASRT</sequence>
<dbReference type="InterPro" id="IPR000847">
    <property type="entry name" value="LysR_HTH_N"/>
</dbReference>
<evidence type="ECO:0000256" key="3">
    <source>
        <dbReference type="ARBA" id="ARBA00023125"/>
    </source>
</evidence>
<evidence type="ECO:0000256" key="1">
    <source>
        <dbReference type="ARBA" id="ARBA00009437"/>
    </source>
</evidence>
<comment type="similarity">
    <text evidence="1">Belongs to the LysR transcriptional regulatory family.</text>
</comment>
<evidence type="ECO:0000256" key="2">
    <source>
        <dbReference type="ARBA" id="ARBA00023015"/>
    </source>
</evidence>
<reference evidence="6 7" key="1">
    <citation type="submission" date="2023-07" db="EMBL/GenBank/DDBJ databases">
        <title>Sorghum-associated microbial communities from plants grown in Nebraska, USA.</title>
        <authorList>
            <person name="Schachtman D."/>
        </authorList>
    </citation>
    <scope>NUCLEOTIDE SEQUENCE [LARGE SCALE GENOMIC DNA]</scope>
    <source>
        <strain evidence="6 7">584</strain>
    </source>
</reference>
<proteinExistence type="inferred from homology"/>
<comment type="caution">
    <text evidence="6">The sequence shown here is derived from an EMBL/GenBank/DDBJ whole genome shotgun (WGS) entry which is preliminary data.</text>
</comment>